<organism evidence="3 4">
    <name type="scientific">Caldanaerobius fijiensis DSM 17918</name>
    <dbReference type="NCBI Taxonomy" id="1121256"/>
    <lineage>
        <taxon>Bacteria</taxon>
        <taxon>Bacillati</taxon>
        <taxon>Bacillota</taxon>
        <taxon>Clostridia</taxon>
        <taxon>Thermoanaerobacterales</taxon>
        <taxon>Thermoanaerobacteraceae</taxon>
        <taxon>Caldanaerobius</taxon>
    </lineage>
</organism>
<dbReference type="InterPro" id="IPR055170">
    <property type="entry name" value="GFO_IDH_MocA-like_dom"/>
</dbReference>
<dbReference type="PANTHER" id="PTHR43708:SF8">
    <property type="entry name" value="OXIDOREDUCTASE"/>
    <property type="match status" value="1"/>
</dbReference>
<dbReference type="PANTHER" id="PTHR43708">
    <property type="entry name" value="CONSERVED EXPRESSED OXIDOREDUCTASE (EUROFUNG)"/>
    <property type="match status" value="1"/>
</dbReference>
<dbReference type="InterPro" id="IPR036291">
    <property type="entry name" value="NAD(P)-bd_dom_sf"/>
</dbReference>
<sequence length="350" mass="38880">MTLKLGIIGYGGMGGWHRKNAARVDGVEVVAAYDIDPARVEAAKETGLKGYYTLDSFLADPEINIVLVATPNHVHKELAIAAANAGKNVIVEKPVAISIREVDEIIEAAEKNKVLFTVHQNRRWDKDYCIMRKAVESGMLGDVYNIESRVHGSGGKIYGWRAVKEYGGGMLLDWGVHLLDQILYMYPENKVVSIYAQLFSVLNPGVDDYFKILMKLDNGVSVQVEVGTFCLRSLPRWYVGGNAGTLTIENFEGKGGITRVKKLMEEVEPEMVETAAGPTRTFAPQPVEVREEIGLPEANPDWTDFYRNVLNTIEGKEELIVKPSEVRRVFSVMEAAFKSNELGRSLDVNL</sequence>
<dbReference type="EMBL" id="FQVH01000036">
    <property type="protein sequence ID" value="SHF66978.1"/>
    <property type="molecule type" value="Genomic_DNA"/>
</dbReference>
<proteinExistence type="predicted"/>
<protein>
    <submittedName>
        <fullName evidence="3">Predicted dehydrogenase</fullName>
    </submittedName>
</protein>
<dbReference type="Pfam" id="PF22725">
    <property type="entry name" value="GFO_IDH_MocA_C3"/>
    <property type="match status" value="1"/>
</dbReference>
<gene>
    <name evidence="3" type="ORF">SAMN02746089_02354</name>
</gene>
<reference evidence="3 4" key="1">
    <citation type="submission" date="2016-11" db="EMBL/GenBank/DDBJ databases">
        <authorList>
            <person name="Jaros S."/>
            <person name="Januszkiewicz K."/>
            <person name="Wedrychowicz H."/>
        </authorList>
    </citation>
    <scope>NUCLEOTIDE SEQUENCE [LARGE SCALE GENOMIC DNA]</scope>
    <source>
        <strain evidence="3 4">DSM 17918</strain>
    </source>
</reference>
<dbReference type="Gene3D" id="3.30.360.10">
    <property type="entry name" value="Dihydrodipicolinate Reductase, domain 2"/>
    <property type="match status" value="1"/>
</dbReference>
<dbReference type="AlphaFoldDB" id="A0A1M5DIW3"/>
<feature type="domain" description="GFO/IDH/MocA-like oxidoreductase" evidence="2">
    <location>
        <begin position="131"/>
        <end position="246"/>
    </location>
</feature>
<dbReference type="Gene3D" id="3.40.50.720">
    <property type="entry name" value="NAD(P)-binding Rossmann-like Domain"/>
    <property type="match status" value="1"/>
</dbReference>
<dbReference type="InterPro" id="IPR000683">
    <property type="entry name" value="Gfo/Idh/MocA-like_OxRdtase_N"/>
</dbReference>
<name>A0A1M5DIW3_9THEO</name>
<dbReference type="Pfam" id="PF01408">
    <property type="entry name" value="GFO_IDH_MocA"/>
    <property type="match status" value="1"/>
</dbReference>
<evidence type="ECO:0000313" key="3">
    <source>
        <dbReference type="EMBL" id="SHF66978.1"/>
    </source>
</evidence>
<dbReference type="OrthoDB" id="240873at2"/>
<feature type="domain" description="Gfo/Idh/MocA-like oxidoreductase N-terminal" evidence="1">
    <location>
        <begin position="4"/>
        <end position="118"/>
    </location>
</feature>
<dbReference type="InterPro" id="IPR051317">
    <property type="entry name" value="Gfo/Idh/MocA_oxidoreduct"/>
</dbReference>
<evidence type="ECO:0000259" key="1">
    <source>
        <dbReference type="Pfam" id="PF01408"/>
    </source>
</evidence>
<dbReference type="STRING" id="1121256.SAMN02746089_02354"/>
<dbReference type="Proteomes" id="UP000184088">
    <property type="component" value="Unassembled WGS sequence"/>
</dbReference>
<dbReference type="SUPFAM" id="SSF51735">
    <property type="entry name" value="NAD(P)-binding Rossmann-fold domains"/>
    <property type="match status" value="1"/>
</dbReference>
<accession>A0A1M5DIW3</accession>
<dbReference type="GO" id="GO:0000166">
    <property type="term" value="F:nucleotide binding"/>
    <property type="evidence" value="ECO:0007669"/>
    <property type="project" value="InterPro"/>
</dbReference>
<evidence type="ECO:0000313" key="4">
    <source>
        <dbReference type="Proteomes" id="UP000184088"/>
    </source>
</evidence>
<dbReference type="RefSeq" id="WP_073345638.1">
    <property type="nucleotide sequence ID" value="NZ_FQVH01000036.1"/>
</dbReference>
<keyword evidence="4" id="KW-1185">Reference proteome</keyword>
<evidence type="ECO:0000259" key="2">
    <source>
        <dbReference type="Pfam" id="PF22725"/>
    </source>
</evidence>
<dbReference type="SUPFAM" id="SSF55347">
    <property type="entry name" value="Glyceraldehyde-3-phosphate dehydrogenase-like, C-terminal domain"/>
    <property type="match status" value="1"/>
</dbReference>